<keyword evidence="6" id="KW-0677">Repeat</keyword>
<dbReference type="SUPFAM" id="SSF54585">
    <property type="entry name" value="Cdc48 domain 2-like"/>
    <property type="match status" value="1"/>
</dbReference>
<dbReference type="InterPro" id="IPR003959">
    <property type="entry name" value="ATPase_AAA_core"/>
</dbReference>
<dbReference type="Gene3D" id="3.10.330.10">
    <property type="match status" value="1"/>
</dbReference>
<dbReference type="SMART" id="SM00382">
    <property type="entry name" value="AAA"/>
    <property type="match status" value="2"/>
</dbReference>
<dbReference type="Gene3D" id="3.40.50.300">
    <property type="entry name" value="P-loop containing nucleotide triphosphate hydrolases"/>
    <property type="match status" value="2"/>
</dbReference>
<dbReference type="Gene3D" id="1.10.8.60">
    <property type="match status" value="2"/>
</dbReference>
<dbReference type="FunFam" id="1.10.8.60:FF:000105">
    <property type="entry name" value="PeRoXisome assembly factor"/>
    <property type="match status" value="1"/>
</dbReference>
<dbReference type="Pfam" id="PF00004">
    <property type="entry name" value="AAA"/>
    <property type="match status" value="2"/>
</dbReference>
<dbReference type="GO" id="GO:0016558">
    <property type="term" value="P:protein import into peroxisome matrix"/>
    <property type="evidence" value="ECO:0007669"/>
    <property type="project" value="TreeGrafter"/>
</dbReference>
<evidence type="ECO:0000256" key="5">
    <source>
        <dbReference type="ARBA" id="ARBA00022593"/>
    </source>
</evidence>
<dbReference type="InterPro" id="IPR015342">
    <property type="entry name" value="PEX1-N_C-lobe"/>
</dbReference>
<dbReference type="OrthoDB" id="2187at2759"/>
<evidence type="ECO:0000256" key="7">
    <source>
        <dbReference type="ARBA" id="ARBA00022741"/>
    </source>
</evidence>
<keyword evidence="10" id="KW-0653">Protein transport</keyword>
<dbReference type="Pfam" id="PF09262">
    <property type="entry name" value="PEX-1N"/>
    <property type="match status" value="1"/>
</dbReference>
<evidence type="ECO:0000259" key="19">
    <source>
        <dbReference type="SMART" id="SM00382"/>
    </source>
</evidence>
<keyword evidence="9" id="KW-0067">ATP-binding</keyword>
<evidence type="ECO:0000256" key="14">
    <source>
        <dbReference type="ARBA" id="ARBA00034532"/>
    </source>
</evidence>
<keyword evidence="4" id="KW-0963">Cytoplasm</keyword>
<dbReference type="PANTHER" id="PTHR23077">
    <property type="entry name" value="AAA-FAMILY ATPASE"/>
    <property type="match status" value="1"/>
</dbReference>
<dbReference type="InterPro" id="IPR029067">
    <property type="entry name" value="CDC48_domain_2-like_sf"/>
</dbReference>
<dbReference type="Proteomes" id="UP000054144">
    <property type="component" value="Unassembled WGS sequence"/>
</dbReference>
<dbReference type="InterPro" id="IPR003593">
    <property type="entry name" value="AAA+_ATPase"/>
</dbReference>
<evidence type="ECO:0000256" key="17">
    <source>
        <dbReference type="ARBA" id="ARBA00064205"/>
    </source>
</evidence>
<dbReference type="InterPro" id="IPR050168">
    <property type="entry name" value="AAA_ATPase_domain"/>
</dbReference>
<dbReference type="InterPro" id="IPR027417">
    <property type="entry name" value="P-loop_NTPase"/>
</dbReference>
<keyword evidence="7" id="KW-0547">Nucleotide-binding</keyword>
<evidence type="ECO:0000256" key="2">
    <source>
        <dbReference type="ARBA" id="ARBA00006914"/>
    </source>
</evidence>
<keyword evidence="5" id="KW-0962">Peroxisome biogenesis</keyword>
<evidence type="ECO:0000256" key="6">
    <source>
        <dbReference type="ARBA" id="ARBA00022737"/>
    </source>
</evidence>
<organism evidence="20 21">
    <name type="scientific">Fistulina hepatica ATCC 64428</name>
    <dbReference type="NCBI Taxonomy" id="1128425"/>
    <lineage>
        <taxon>Eukaryota</taxon>
        <taxon>Fungi</taxon>
        <taxon>Dikarya</taxon>
        <taxon>Basidiomycota</taxon>
        <taxon>Agaricomycotina</taxon>
        <taxon>Agaricomycetes</taxon>
        <taxon>Agaricomycetidae</taxon>
        <taxon>Agaricales</taxon>
        <taxon>Fistulinaceae</taxon>
        <taxon>Fistulina</taxon>
    </lineage>
</organism>
<dbReference type="SUPFAM" id="SSF52540">
    <property type="entry name" value="P-loop containing nucleoside triphosphate hydrolases"/>
    <property type="match status" value="2"/>
</dbReference>
<dbReference type="AlphaFoldDB" id="A0A0D7ARM6"/>
<reference evidence="20 21" key="1">
    <citation type="journal article" date="2015" name="Fungal Genet. Biol.">
        <title>Evolution of novel wood decay mechanisms in Agaricales revealed by the genome sequences of Fistulina hepatica and Cylindrobasidium torrendii.</title>
        <authorList>
            <person name="Floudas D."/>
            <person name="Held B.W."/>
            <person name="Riley R."/>
            <person name="Nagy L.G."/>
            <person name="Koehler G."/>
            <person name="Ransdell A.S."/>
            <person name="Younus H."/>
            <person name="Chow J."/>
            <person name="Chiniquy J."/>
            <person name="Lipzen A."/>
            <person name="Tritt A."/>
            <person name="Sun H."/>
            <person name="Haridas S."/>
            <person name="LaButti K."/>
            <person name="Ohm R.A."/>
            <person name="Kues U."/>
            <person name="Blanchette R.A."/>
            <person name="Grigoriev I.V."/>
            <person name="Minto R.E."/>
            <person name="Hibbett D.S."/>
        </authorList>
    </citation>
    <scope>NUCLEOTIDE SEQUENCE [LARGE SCALE GENOMIC DNA]</scope>
    <source>
        <strain evidence="20 21">ATCC 64428</strain>
    </source>
</reference>
<evidence type="ECO:0000256" key="10">
    <source>
        <dbReference type="ARBA" id="ARBA00022927"/>
    </source>
</evidence>
<keyword evidence="8" id="KW-0378">Hydrolase</keyword>
<evidence type="ECO:0000313" key="20">
    <source>
        <dbReference type="EMBL" id="KIY53996.1"/>
    </source>
</evidence>
<dbReference type="FunFam" id="3.40.50.300:FF:000149">
    <property type="entry name" value="Nuclear valosin-containing protein-like"/>
    <property type="match status" value="1"/>
</dbReference>
<dbReference type="GO" id="GO:0016887">
    <property type="term" value="F:ATP hydrolysis activity"/>
    <property type="evidence" value="ECO:0007669"/>
    <property type="project" value="InterPro"/>
</dbReference>
<dbReference type="GO" id="GO:0005524">
    <property type="term" value="F:ATP binding"/>
    <property type="evidence" value="ECO:0007669"/>
    <property type="project" value="UniProtKB-KW"/>
</dbReference>
<feature type="region of interest" description="Disordered" evidence="18">
    <location>
        <begin position="846"/>
        <end position="883"/>
    </location>
</feature>
<feature type="region of interest" description="Disordered" evidence="18">
    <location>
        <begin position="948"/>
        <end position="969"/>
    </location>
</feature>
<keyword evidence="11" id="KW-0472">Membrane</keyword>
<keyword evidence="3" id="KW-0813">Transport</keyword>
<evidence type="ECO:0000256" key="4">
    <source>
        <dbReference type="ARBA" id="ARBA00022490"/>
    </source>
</evidence>
<comment type="similarity">
    <text evidence="2">Belongs to the AAA ATPase family.</text>
</comment>
<dbReference type="SUPFAM" id="SSF50692">
    <property type="entry name" value="ADC-like"/>
    <property type="match status" value="1"/>
</dbReference>
<evidence type="ECO:0000256" key="13">
    <source>
        <dbReference type="ARBA" id="ARBA00032509"/>
    </source>
</evidence>
<feature type="compositionally biased region" description="Basic and acidic residues" evidence="18">
    <location>
        <begin position="871"/>
        <end position="883"/>
    </location>
</feature>
<dbReference type="PANTHER" id="PTHR23077:SF12">
    <property type="entry name" value="PEROXISOMAL ATPASE PEX1"/>
    <property type="match status" value="1"/>
</dbReference>
<evidence type="ECO:0000313" key="21">
    <source>
        <dbReference type="Proteomes" id="UP000054144"/>
    </source>
</evidence>
<feature type="region of interest" description="Disordered" evidence="18">
    <location>
        <begin position="280"/>
        <end position="302"/>
    </location>
</feature>
<comment type="subunit">
    <text evidence="17">Interacts with PEX6; forming the PEX1-PEX6 AAA ATPase complex, which is composed of a heterohexamer formed by a trimer of PEX1-PEX6 dimers.</text>
</comment>
<evidence type="ECO:0000256" key="9">
    <source>
        <dbReference type="ARBA" id="ARBA00022840"/>
    </source>
</evidence>
<evidence type="ECO:0000256" key="3">
    <source>
        <dbReference type="ARBA" id="ARBA00022448"/>
    </source>
</evidence>
<evidence type="ECO:0000256" key="1">
    <source>
        <dbReference type="ARBA" id="ARBA00004514"/>
    </source>
</evidence>
<dbReference type="InterPro" id="IPR009010">
    <property type="entry name" value="Asp_de-COase-like_dom_sf"/>
</dbReference>
<protein>
    <recommendedName>
        <fullName evidence="14">Peroxisomal ATPase PEX1</fullName>
    </recommendedName>
    <alternativeName>
        <fullName evidence="13">Peroxin-1</fullName>
    </alternativeName>
</protein>
<dbReference type="EMBL" id="KN881581">
    <property type="protein sequence ID" value="KIY53996.1"/>
    <property type="molecule type" value="Genomic_DNA"/>
</dbReference>
<comment type="subcellular location">
    <subcellularLocation>
        <location evidence="1">Cytoplasm</location>
        <location evidence="1">Cytosol</location>
    </subcellularLocation>
    <subcellularLocation>
        <location evidence="15">Peroxisome membrane</location>
    </subcellularLocation>
</comment>
<dbReference type="GO" id="GO:0005778">
    <property type="term" value="C:peroxisomal membrane"/>
    <property type="evidence" value="ECO:0007669"/>
    <property type="project" value="UniProtKB-SubCell"/>
</dbReference>
<keyword evidence="12" id="KW-0576">Peroxisome</keyword>
<evidence type="ECO:0000256" key="12">
    <source>
        <dbReference type="ARBA" id="ARBA00023140"/>
    </source>
</evidence>
<evidence type="ECO:0000256" key="18">
    <source>
        <dbReference type="SAM" id="MobiDB-lite"/>
    </source>
</evidence>
<dbReference type="InterPro" id="IPR003960">
    <property type="entry name" value="ATPase_AAA_CS"/>
</dbReference>
<evidence type="ECO:0000256" key="11">
    <source>
        <dbReference type="ARBA" id="ARBA00023136"/>
    </source>
</evidence>
<accession>A0A0D7ARM6</accession>
<evidence type="ECO:0000256" key="16">
    <source>
        <dbReference type="ARBA" id="ARBA00048778"/>
    </source>
</evidence>
<dbReference type="InterPro" id="IPR041569">
    <property type="entry name" value="AAA_lid_3"/>
</dbReference>
<dbReference type="Pfam" id="PF17862">
    <property type="entry name" value="AAA_lid_3"/>
    <property type="match status" value="1"/>
</dbReference>
<gene>
    <name evidence="20" type="ORF">FISHEDRAFT_63196</name>
</gene>
<evidence type="ECO:0000256" key="8">
    <source>
        <dbReference type="ARBA" id="ARBA00022801"/>
    </source>
</evidence>
<dbReference type="CDD" id="cd19526">
    <property type="entry name" value="RecA-like_PEX1_r2"/>
    <property type="match status" value="1"/>
</dbReference>
<dbReference type="PROSITE" id="PS00674">
    <property type="entry name" value="AAA"/>
    <property type="match status" value="1"/>
</dbReference>
<comment type="catalytic activity">
    <reaction evidence="16">
        <text>ATP + H2O = ADP + phosphate + H(+)</text>
        <dbReference type="Rhea" id="RHEA:13065"/>
        <dbReference type="ChEBI" id="CHEBI:15377"/>
        <dbReference type="ChEBI" id="CHEBI:15378"/>
        <dbReference type="ChEBI" id="CHEBI:30616"/>
        <dbReference type="ChEBI" id="CHEBI:43474"/>
        <dbReference type="ChEBI" id="CHEBI:456216"/>
    </reaction>
    <physiologicalReaction direction="left-to-right" evidence="16">
        <dbReference type="Rhea" id="RHEA:13066"/>
    </physiologicalReaction>
</comment>
<dbReference type="GO" id="GO:0005829">
    <property type="term" value="C:cytosol"/>
    <property type="evidence" value="ECO:0007669"/>
    <property type="project" value="UniProtKB-SubCell"/>
</dbReference>
<sequence>MPRTARMHYMSLKSSLINLPISIYGPLVERNVRPQHLAVHLRSSKNGDEVNDVSPVEAYVGWTGMAAVSSLAHFNAGERGFETLDMDPQYAQSLGFAEGSLVEVGLLHELAFAKTVGIEPLSSDDWEITELHADHLESTFLSQVRVARAGQEIDVWVLGRTRVRLRIVDVDSNPDKVLLLTTNTEVHIAPKRRAKVRSLASLSRNITAAKLSSPPSSRATADIPTARLSLRVLPSEFSPRPLPQWDGPESIGYVSPSTYARLNGNGSRLLNARIKRLPAPREPAASSDSVPPPAEPKNASGNDQEHIYLSAIAELPDRQIILLKPAVGIMNWDLLRQHSVPLAGVSDVLKKCNSFCIRTMLLHSTMRSVRGVPALLLTGGTGTGKTSISSYVARCLQSDPRVHAFVYHVDACTYAQKPVPQVKSLMQYWYDKARWHRPSILVLDNLDALISVELEHADSFRSRQLAAIFTAIFSSAAKSTSPDTRGMILLATASSSTSLHPILTQSHVFKATVHIRSLNRDSRKEILSHLVEERIRHSDGLRIDETSPLNYNALATQTEGYSVSDLKDFVSRAVHQAAMKSIALSGDVILTPEVFETAQADFVPLSLRSIGLQRPDTVWADIGGLEEVKRILRETLEWPTKYGPIFAQAPLRLRSGLLLYGYPGCGKTLLASAVAKECGLNFISVKGPEILNKYIGASEKSVRELFERATAAKPCVLFFDEFDSIAPKRGHDSTGVTDRVVNQLLTQMDGAEGLDGVYVLAATSRPDLIDAALLRPGRLDKSVLCNMPDKNERSSILRAVSRKVTLADSVHLDEIAEATEGFSGADLQALISNAQLEVVHASLAHGASSSSEADREEEASLEYVSFGNSSEDNKQVSSRAEETMFQKRLRQIQNSSRGAQRNKPKVQRFPVKHEITHENLLRALGTARSSISPEERRRLDHIYRSFVSDRGSLPAPPEDGAVGSRVTLM</sequence>
<feature type="domain" description="AAA+ ATPase" evidence="19">
    <location>
        <begin position="371"/>
        <end position="541"/>
    </location>
</feature>
<proteinExistence type="inferred from homology"/>
<name>A0A0D7ARM6_9AGAR</name>
<evidence type="ECO:0000256" key="15">
    <source>
        <dbReference type="ARBA" id="ARBA00046271"/>
    </source>
</evidence>
<keyword evidence="21" id="KW-1185">Reference proteome</keyword>
<feature type="domain" description="AAA+ ATPase" evidence="19">
    <location>
        <begin position="653"/>
        <end position="788"/>
    </location>
</feature>